<evidence type="ECO:0000313" key="11">
    <source>
        <dbReference type="EMBL" id="KTD21611.1"/>
    </source>
</evidence>
<dbReference type="PATRIC" id="fig|45068.5.peg.826"/>
<reference evidence="11 12" key="1">
    <citation type="submission" date="2015-11" db="EMBL/GenBank/DDBJ databases">
        <title>Genomic analysis of 38 Legionella species identifies large and diverse effector repertoires.</title>
        <authorList>
            <person name="Burstein D."/>
            <person name="Amaro F."/>
            <person name="Zusman T."/>
            <person name="Lifshitz Z."/>
            <person name="Cohen O."/>
            <person name="Gilbert J.A."/>
            <person name="Pupko T."/>
            <person name="Shuman H.A."/>
            <person name="Segal G."/>
        </authorList>
    </citation>
    <scope>NUCLEOTIDE SEQUENCE [LARGE SCALE GENOMIC DNA]</scope>
    <source>
        <strain evidence="11 12">ATCC 49505</strain>
    </source>
</reference>
<proteinExistence type="inferred from homology"/>
<keyword evidence="6" id="KW-0804">Transcription</keyword>
<keyword evidence="3" id="KW-0678">Repressor</keyword>
<protein>
    <recommendedName>
        <fullName evidence="2">Negative regulator of flagellin synthesis</fullName>
    </recommendedName>
    <alternativeName>
        <fullName evidence="8">Anti-sigma-28 factor</fullName>
    </alternativeName>
</protein>
<evidence type="ECO:0000313" key="12">
    <source>
        <dbReference type="Proteomes" id="UP000054997"/>
    </source>
</evidence>
<evidence type="ECO:0000256" key="5">
    <source>
        <dbReference type="ARBA" id="ARBA00023015"/>
    </source>
</evidence>
<keyword evidence="12" id="KW-1185">Reference proteome</keyword>
<dbReference type="NCBIfam" id="TIGR03824">
    <property type="entry name" value="FlgM_jcvi"/>
    <property type="match status" value="1"/>
</dbReference>
<dbReference type="OrthoDB" id="5654317at2"/>
<feature type="region of interest" description="Disordered" evidence="9">
    <location>
        <begin position="1"/>
        <end position="26"/>
    </location>
</feature>
<name>A0A0W0VN56_9GAMM</name>
<evidence type="ECO:0000259" key="10">
    <source>
        <dbReference type="Pfam" id="PF04316"/>
    </source>
</evidence>
<keyword evidence="11" id="KW-0282">Flagellum</keyword>
<evidence type="ECO:0000256" key="1">
    <source>
        <dbReference type="ARBA" id="ARBA00005322"/>
    </source>
</evidence>
<evidence type="ECO:0000256" key="2">
    <source>
        <dbReference type="ARBA" id="ARBA00017823"/>
    </source>
</evidence>
<evidence type="ECO:0000256" key="9">
    <source>
        <dbReference type="SAM" id="MobiDB-lite"/>
    </source>
</evidence>
<dbReference type="STRING" id="45068.Llon_0776"/>
<dbReference type="EMBL" id="LNYK01000014">
    <property type="protein sequence ID" value="KTD21611.1"/>
    <property type="molecule type" value="Genomic_DNA"/>
</dbReference>
<comment type="function">
    <text evidence="7">Responsible for the coupling of flagellin expression to flagellar assembly by preventing expression of the flagellin genes when a component of the middle class of proteins is defective. It negatively regulates flagellar genes by inhibiting the activity of FliA by directly binding to FliA.</text>
</comment>
<dbReference type="GO" id="GO:0044781">
    <property type="term" value="P:bacterial-type flagellum organization"/>
    <property type="evidence" value="ECO:0007669"/>
    <property type="project" value="UniProtKB-KW"/>
</dbReference>
<dbReference type="SUPFAM" id="SSF101498">
    <property type="entry name" value="Anti-sigma factor FlgM"/>
    <property type="match status" value="1"/>
</dbReference>
<keyword evidence="11" id="KW-0966">Cell projection</keyword>
<dbReference type="InterPro" id="IPR031316">
    <property type="entry name" value="FlgM_C"/>
</dbReference>
<evidence type="ECO:0000256" key="6">
    <source>
        <dbReference type="ARBA" id="ARBA00023163"/>
    </source>
</evidence>
<keyword evidence="4" id="KW-1005">Bacterial flagellum biogenesis</keyword>
<sequence>MVSRKEQKNSSQHKQNQPDSTAVPKELLTSLNFEDSARQLDELKATIFNAPELNLNKIKFLKEEIANGRYRIQSDKIAEKLIEFQLVSQPEPA</sequence>
<evidence type="ECO:0000256" key="3">
    <source>
        <dbReference type="ARBA" id="ARBA00022491"/>
    </source>
</evidence>
<evidence type="ECO:0000256" key="7">
    <source>
        <dbReference type="ARBA" id="ARBA00024739"/>
    </source>
</evidence>
<dbReference type="InterPro" id="IPR035890">
    <property type="entry name" value="Anti-sigma-28_factor_FlgM_sf"/>
</dbReference>
<dbReference type="Pfam" id="PF04316">
    <property type="entry name" value="FlgM"/>
    <property type="match status" value="1"/>
</dbReference>
<dbReference type="AlphaFoldDB" id="A0A0W0VN56"/>
<evidence type="ECO:0000256" key="4">
    <source>
        <dbReference type="ARBA" id="ARBA00022795"/>
    </source>
</evidence>
<gene>
    <name evidence="11" type="primary">flgM</name>
    <name evidence="11" type="ORF">Llon_0776</name>
</gene>
<keyword evidence="11" id="KW-0969">Cilium</keyword>
<evidence type="ECO:0000256" key="8">
    <source>
        <dbReference type="ARBA" id="ARBA00030117"/>
    </source>
</evidence>
<accession>A0A0W0VN56</accession>
<keyword evidence="5" id="KW-0805">Transcription regulation</keyword>
<organism evidence="11 12">
    <name type="scientific">Legionella londiniensis</name>
    <dbReference type="NCBI Taxonomy" id="45068"/>
    <lineage>
        <taxon>Bacteria</taxon>
        <taxon>Pseudomonadati</taxon>
        <taxon>Pseudomonadota</taxon>
        <taxon>Gammaproteobacteria</taxon>
        <taxon>Legionellales</taxon>
        <taxon>Legionellaceae</taxon>
        <taxon>Legionella</taxon>
    </lineage>
</organism>
<dbReference type="GO" id="GO:0045892">
    <property type="term" value="P:negative regulation of DNA-templated transcription"/>
    <property type="evidence" value="ECO:0007669"/>
    <property type="project" value="InterPro"/>
</dbReference>
<dbReference type="InterPro" id="IPR007412">
    <property type="entry name" value="FlgM"/>
</dbReference>
<comment type="similarity">
    <text evidence="1">Belongs to the FlgM family.</text>
</comment>
<comment type="caution">
    <text evidence="11">The sequence shown here is derived from an EMBL/GenBank/DDBJ whole genome shotgun (WGS) entry which is preliminary data.</text>
</comment>
<dbReference type="Proteomes" id="UP000054997">
    <property type="component" value="Unassembled WGS sequence"/>
</dbReference>
<feature type="domain" description="Anti-sigma-28 factor FlgM C-terminal" evidence="10">
    <location>
        <begin position="31"/>
        <end position="83"/>
    </location>
</feature>
<feature type="compositionally biased region" description="Polar residues" evidence="9">
    <location>
        <begin position="9"/>
        <end position="20"/>
    </location>
</feature>